<evidence type="ECO:0000256" key="2">
    <source>
        <dbReference type="ARBA" id="ARBA00010942"/>
    </source>
</evidence>
<dbReference type="Proteomes" id="UP001255416">
    <property type="component" value="Unassembled WGS sequence"/>
</dbReference>
<comment type="subcellular location">
    <subcellularLocation>
        <location evidence="1 9">Cell inner membrane</location>
        <topology evidence="1 9">Multi-pass membrane protein</topology>
    </subcellularLocation>
</comment>
<keyword evidence="4" id="KW-1003">Cell membrane</keyword>
<proteinExistence type="inferred from homology"/>
<evidence type="ECO:0000256" key="5">
    <source>
        <dbReference type="ARBA" id="ARBA00022519"/>
    </source>
</evidence>
<dbReference type="NCBIfam" id="NF000282">
    <property type="entry name" value="RND_permease_1"/>
    <property type="match status" value="1"/>
</dbReference>
<reference evidence="12" key="1">
    <citation type="submission" date="2023-05" db="EMBL/GenBank/DDBJ databases">
        <title>Sedimentitalea sp. nov. JM2-8.</title>
        <authorList>
            <person name="Huang J."/>
        </authorList>
    </citation>
    <scope>NUCLEOTIDE SEQUENCE [LARGE SCALE GENOMIC DNA]</scope>
    <source>
        <strain evidence="12">KHS03</strain>
    </source>
</reference>
<organism evidence="11 12">
    <name type="scientific">Sedimentitalea todarodis</name>
    <dbReference type="NCBI Taxonomy" id="1631240"/>
    <lineage>
        <taxon>Bacteria</taxon>
        <taxon>Pseudomonadati</taxon>
        <taxon>Pseudomonadota</taxon>
        <taxon>Alphaproteobacteria</taxon>
        <taxon>Rhodobacterales</taxon>
        <taxon>Paracoccaceae</taxon>
        <taxon>Sedimentitalea</taxon>
    </lineage>
</organism>
<feature type="transmembrane region" description="Helical" evidence="9">
    <location>
        <begin position="531"/>
        <end position="553"/>
    </location>
</feature>
<dbReference type="SUPFAM" id="SSF82866">
    <property type="entry name" value="Multidrug efflux transporter AcrB transmembrane domain"/>
    <property type="match status" value="2"/>
</dbReference>
<gene>
    <name evidence="11" type="ORF">QO231_04710</name>
</gene>
<keyword evidence="7 9" id="KW-1133">Transmembrane helix</keyword>
<feature type="transmembrane region" description="Helical" evidence="9">
    <location>
        <begin position="368"/>
        <end position="389"/>
    </location>
</feature>
<keyword evidence="8 9" id="KW-0472">Membrane</keyword>
<feature type="domain" description="SSD" evidence="10">
    <location>
        <begin position="377"/>
        <end position="497"/>
    </location>
</feature>
<feature type="transmembrane region" description="Helical" evidence="9">
    <location>
        <begin position="967"/>
        <end position="986"/>
    </location>
</feature>
<comment type="caution">
    <text evidence="11">The sequence shown here is derived from an EMBL/GenBank/DDBJ whole genome shotgun (WGS) entry which is preliminary data.</text>
</comment>
<evidence type="ECO:0000313" key="12">
    <source>
        <dbReference type="Proteomes" id="UP001255416"/>
    </source>
</evidence>
<accession>A0ABU3VAF3</accession>
<keyword evidence="12" id="KW-1185">Reference proteome</keyword>
<sequence>MFSSIFISRPKMAMVISLVLTIMGGIGYAVLPVEQFPDITPPVVSVSANYTGANAETVESTVAAPIEEQVNGVDDMLYMSSDSSDTGSYSLSVTFEVGTDADIASVNVQNRVAQATASLPSEVTATGVVTQKSSTNMLLVAVLTSPEGTYDEVFLSNYASINLKDALARVQGVGKAEVLTDFQYAMRMWMDPDHMASLGITPGDLIQAIREQNLEVSAGQIGAPPVPEGQQFQYTIMSKGRLTSVQEFENIVIRTGEAGSIVRMRDVAMVELGASYYNASGRYNNTAATVLAIYQAPGANALAVSERVLSELERLSSGFPDDVEYEVPFNSTNFVEQSLNDVVTTLILTFVLVMSVVFIFLGNLRATIIPAVAIPVSLIGTFAFLLLFGMSLNTISLFALVLAIGIVVDDAIVVVENVERLIADEGLSPPEATRKAMGQITGPVIATTLVLLAVFVPVTFMPGITGRLYSQFAITISTAVVISSINALTLSPALCALVLRPRSGPPTGILKRFEQGIDVTRGGYVGIVRRLVRVPLIGLAILVALIVGAGGFMKSLPAGFIPLEDNGYLFVDVQLPDAAALQRTERVTERVNAQISDVPGVANTVLVNGFSLLGGSGSNGAMIIVNLDPWDDRAEPALSAQSILKSIMGIAFQEASASVIAFNPPPISGLGMSAGVEMKIQQTGGGTAQDLSAALGSLVYAANQRPEIAQAYTTFRANVPKVFVDLDREKAKSLNVPVSEVFQTLQAYMGSYYVNDFNLFGRVYRVMIQADGSYRDKVDDIKALYARSSTGEMVPLGTLLDVENVLGPILLNRYNMFRSATVTAVEAPGLSSGDAIRVLQEEAATALPPGFSYEWTGTAQQQLSSAGMVVVILGMAVVFGYLFLVAQYESWTMPVGILLSVTVALFGALAAVAAVGSDVNLYTQIGMIMLIGLASKNAILIVEFAMERRAAGMSTAEAALDAARQRFRAVMMTALSFLLGVVPLMAASGAGAASQRAIGYAVFGGMLAATVLGVILVPVLYVIMQNLREFVKGLGRKRAES</sequence>
<feature type="transmembrane region" description="Helical" evidence="9">
    <location>
        <begin position="472"/>
        <end position="499"/>
    </location>
</feature>
<dbReference type="InterPro" id="IPR027463">
    <property type="entry name" value="AcrB_DN_DC_subdom"/>
</dbReference>
<dbReference type="PANTHER" id="PTHR32063:SF76">
    <property type="entry name" value="EFFLUX PUMP MEMBRANE TRANSPORTER"/>
    <property type="match status" value="1"/>
</dbReference>
<dbReference type="Gene3D" id="1.20.1640.10">
    <property type="entry name" value="Multidrug efflux transporter AcrB transmembrane domain"/>
    <property type="match status" value="2"/>
</dbReference>
<protein>
    <recommendedName>
        <fullName evidence="9">Efflux pump membrane transporter</fullName>
    </recommendedName>
</protein>
<evidence type="ECO:0000313" key="11">
    <source>
        <dbReference type="EMBL" id="MDU9003150.1"/>
    </source>
</evidence>
<dbReference type="InterPro" id="IPR001036">
    <property type="entry name" value="Acrflvin-R"/>
</dbReference>
<dbReference type="NCBIfam" id="TIGR00915">
    <property type="entry name" value="2A0602"/>
    <property type="match status" value="1"/>
</dbReference>
<feature type="transmembrane region" description="Helical" evidence="9">
    <location>
        <begin position="866"/>
        <end position="884"/>
    </location>
</feature>
<dbReference type="Gene3D" id="3.30.70.1320">
    <property type="entry name" value="Multidrug efflux transporter AcrB pore domain like"/>
    <property type="match status" value="1"/>
</dbReference>
<evidence type="ECO:0000256" key="8">
    <source>
        <dbReference type="ARBA" id="ARBA00023136"/>
    </source>
</evidence>
<feature type="transmembrane region" description="Helical" evidence="9">
    <location>
        <begin position="436"/>
        <end position="460"/>
    </location>
</feature>
<feature type="transmembrane region" description="Helical" evidence="9">
    <location>
        <begin position="342"/>
        <end position="361"/>
    </location>
</feature>
<evidence type="ECO:0000256" key="9">
    <source>
        <dbReference type="RuleBase" id="RU364070"/>
    </source>
</evidence>
<dbReference type="InterPro" id="IPR004764">
    <property type="entry name" value="MdtF-like"/>
</dbReference>
<keyword evidence="5 9" id="KW-0997">Cell inner membrane</keyword>
<evidence type="ECO:0000256" key="7">
    <source>
        <dbReference type="ARBA" id="ARBA00022989"/>
    </source>
</evidence>
<feature type="transmembrane region" description="Helical" evidence="9">
    <location>
        <begin position="12"/>
        <end position="31"/>
    </location>
</feature>
<dbReference type="InterPro" id="IPR000731">
    <property type="entry name" value="SSD"/>
</dbReference>
<dbReference type="PANTHER" id="PTHR32063">
    <property type="match status" value="1"/>
</dbReference>
<dbReference type="Gene3D" id="3.30.70.1440">
    <property type="entry name" value="Multidrug efflux transporter AcrB pore domain"/>
    <property type="match status" value="1"/>
</dbReference>
<dbReference type="SUPFAM" id="SSF82714">
    <property type="entry name" value="Multidrug efflux transporter AcrB TolC docking domain, DN and DC subdomains"/>
    <property type="match status" value="2"/>
</dbReference>
<dbReference type="Gene3D" id="3.30.70.1430">
    <property type="entry name" value="Multidrug efflux transporter AcrB pore domain"/>
    <property type="match status" value="2"/>
</dbReference>
<keyword evidence="6 9" id="KW-0812">Transmembrane</keyword>
<feature type="transmembrane region" description="Helical" evidence="9">
    <location>
        <begin position="896"/>
        <end position="915"/>
    </location>
</feature>
<dbReference type="Gene3D" id="3.30.2090.10">
    <property type="entry name" value="Multidrug efflux transporter AcrB TolC docking domain, DN and DC subdomains"/>
    <property type="match status" value="2"/>
</dbReference>
<dbReference type="Pfam" id="PF00873">
    <property type="entry name" value="ACR_tran"/>
    <property type="match status" value="1"/>
</dbReference>
<evidence type="ECO:0000256" key="6">
    <source>
        <dbReference type="ARBA" id="ARBA00022692"/>
    </source>
</evidence>
<name>A0ABU3VAF3_9RHOB</name>
<feature type="transmembrane region" description="Helical" evidence="9">
    <location>
        <begin position="921"/>
        <end position="946"/>
    </location>
</feature>
<comment type="similarity">
    <text evidence="2 9">Belongs to the resistance-nodulation-cell division (RND) (TC 2.A.6) family.</text>
</comment>
<dbReference type="RefSeq" id="WP_316773791.1">
    <property type="nucleotide sequence ID" value="NZ_JASMWN010000002.1"/>
</dbReference>
<dbReference type="EMBL" id="JASMWN010000002">
    <property type="protein sequence ID" value="MDU9003150.1"/>
    <property type="molecule type" value="Genomic_DNA"/>
</dbReference>
<evidence type="ECO:0000256" key="4">
    <source>
        <dbReference type="ARBA" id="ARBA00022475"/>
    </source>
</evidence>
<dbReference type="SUPFAM" id="SSF82693">
    <property type="entry name" value="Multidrug efflux transporter AcrB pore domain, PN1, PN2, PC1 and PC2 subdomains"/>
    <property type="match status" value="4"/>
</dbReference>
<keyword evidence="3 9" id="KW-0813">Transport</keyword>
<evidence type="ECO:0000256" key="3">
    <source>
        <dbReference type="ARBA" id="ARBA00022448"/>
    </source>
</evidence>
<dbReference type="PROSITE" id="PS50156">
    <property type="entry name" value="SSD"/>
    <property type="match status" value="1"/>
</dbReference>
<feature type="transmembrane region" description="Helical" evidence="9">
    <location>
        <begin position="395"/>
        <end position="415"/>
    </location>
</feature>
<feature type="transmembrane region" description="Helical" evidence="9">
    <location>
        <begin position="998"/>
        <end position="1023"/>
    </location>
</feature>
<evidence type="ECO:0000259" key="10">
    <source>
        <dbReference type="PROSITE" id="PS50156"/>
    </source>
</evidence>
<dbReference type="PRINTS" id="PR00702">
    <property type="entry name" value="ACRIFLAVINRP"/>
</dbReference>
<evidence type="ECO:0000256" key="1">
    <source>
        <dbReference type="ARBA" id="ARBA00004429"/>
    </source>
</evidence>